<reference evidence="1" key="1">
    <citation type="submission" date="2023-04" db="EMBL/GenBank/DDBJ databases">
        <title>A chromosome-level genome assembly of the parasitoid wasp Eretmocerus hayati.</title>
        <authorList>
            <person name="Zhong Y."/>
            <person name="Liu S."/>
            <person name="Liu Y."/>
        </authorList>
    </citation>
    <scope>NUCLEOTIDE SEQUENCE</scope>
    <source>
        <strain evidence="1">ZJU_SS_LIU_2023</strain>
    </source>
</reference>
<sequence length="124" mass="13960">MSREQQQQQQQQQQGSKDPVHKCHSDPGQNFISRRLQPTDNKNLADVASGSTTTTRHVLLSSNQEQNQNQQTFVASGVGQSHLPQAPAARKCVLTLDGYSYVIGEFGMIVWFLWWWIMSSAVID</sequence>
<accession>A0ACC2PAM6</accession>
<protein>
    <submittedName>
        <fullName evidence="1">Uncharacterized protein</fullName>
    </submittedName>
</protein>
<evidence type="ECO:0000313" key="1">
    <source>
        <dbReference type="EMBL" id="KAJ8680492.1"/>
    </source>
</evidence>
<evidence type="ECO:0000313" key="2">
    <source>
        <dbReference type="Proteomes" id="UP001239111"/>
    </source>
</evidence>
<name>A0ACC2PAM6_9HYME</name>
<comment type="caution">
    <text evidence="1">The sequence shown here is derived from an EMBL/GenBank/DDBJ whole genome shotgun (WGS) entry which is preliminary data.</text>
</comment>
<dbReference type="EMBL" id="CM056742">
    <property type="protein sequence ID" value="KAJ8680492.1"/>
    <property type="molecule type" value="Genomic_DNA"/>
</dbReference>
<organism evidence="1 2">
    <name type="scientific">Eretmocerus hayati</name>
    <dbReference type="NCBI Taxonomy" id="131215"/>
    <lineage>
        <taxon>Eukaryota</taxon>
        <taxon>Metazoa</taxon>
        <taxon>Ecdysozoa</taxon>
        <taxon>Arthropoda</taxon>
        <taxon>Hexapoda</taxon>
        <taxon>Insecta</taxon>
        <taxon>Pterygota</taxon>
        <taxon>Neoptera</taxon>
        <taxon>Endopterygota</taxon>
        <taxon>Hymenoptera</taxon>
        <taxon>Apocrita</taxon>
        <taxon>Proctotrupomorpha</taxon>
        <taxon>Chalcidoidea</taxon>
        <taxon>Aphelinidae</taxon>
        <taxon>Aphelininae</taxon>
        <taxon>Eretmocerus</taxon>
    </lineage>
</organism>
<keyword evidence="2" id="KW-1185">Reference proteome</keyword>
<dbReference type="Proteomes" id="UP001239111">
    <property type="component" value="Chromosome 2"/>
</dbReference>
<proteinExistence type="predicted"/>
<gene>
    <name evidence="1" type="ORF">QAD02_016279</name>
</gene>